<organism evidence="4 5">
    <name type="scientific">Psychrosphaera algicola</name>
    <dbReference type="NCBI Taxonomy" id="3023714"/>
    <lineage>
        <taxon>Bacteria</taxon>
        <taxon>Pseudomonadati</taxon>
        <taxon>Pseudomonadota</taxon>
        <taxon>Gammaproteobacteria</taxon>
        <taxon>Alteromonadales</taxon>
        <taxon>Pseudoalteromonadaceae</taxon>
        <taxon>Psychrosphaera</taxon>
    </lineage>
</organism>
<dbReference type="RefSeq" id="WP_272180179.1">
    <property type="nucleotide sequence ID" value="NZ_JAQOMS010000002.1"/>
</dbReference>
<keyword evidence="1" id="KW-0547">Nucleotide-binding</keyword>
<feature type="domain" description="ABC transporter" evidence="3">
    <location>
        <begin position="1"/>
        <end position="233"/>
    </location>
</feature>
<dbReference type="Gene3D" id="3.40.50.300">
    <property type="entry name" value="P-loop containing nucleotide triphosphate hydrolases"/>
    <property type="match status" value="2"/>
</dbReference>
<proteinExistence type="predicted"/>
<evidence type="ECO:0000313" key="4">
    <source>
        <dbReference type="EMBL" id="MDC2888582.1"/>
    </source>
</evidence>
<evidence type="ECO:0000256" key="2">
    <source>
        <dbReference type="ARBA" id="ARBA00022840"/>
    </source>
</evidence>
<reference evidence="4 5" key="1">
    <citation type="submission" date="2023-01" db="EMBL/GenBank/DDBJ databases">
        <title>Psychrosphaera sp. nov., isolated from marine algae.</title>
        <authorList>
            <person name="Bayburt H."/>
            <person name="Choi B.J."/>
            <person name="Kim J.M."/>
            <person name="Choi D.G."/>
            <person name="Jeon C.O."/>
        </authorList>
    </citation>
    <scope>NUCLEOTIDE SEQUENCE [LARGE SCALE GENOMIC DNA]</scope>
    <source>
        <strain evidence="4 5">G1-22</strain>
    </source>
</reference>
<dbReference type="SMART" id="SM00382">
    <property type="entry name" value="AAA"/>
    <property type="match status" value="2"/>
</dbReference>
<protein>
    <submittedName>
        <fullName evidence="4">ATP-binding cassette domain-containing protein</fullName>
    </submittedName>
</protein>
<dbReference type="SUPFAM" id="SSF52540">
    <property type="entry name" value="P-loop containing nucleoside triphosphate hydrolases"/>
    <property type="match status" value="2"/>
</dbReference>
<dbReference type="InterPro" id="IPR017871">
    <property type="entry name" value="ABC_transporter-like_CS"/>
</dbReference>
<feature type="domain" description="ABC transporter" evidence="3">
    <location>
        <begin position="255"/>
        <end position="468"/>
    </location>
</feature>
<accession>A0ABT5FAM6</accession>
<dbReference type="InterPro" id="IPR027417">
    <property type="entry name" value="P-loop_NTPase"/>
</dbReference>
<dbReference type="PROSITE" id="PS50893">
    <property type="entry name" value="ABC_TRANSPORTER_2"/>
    <property type="match status" value="2"/>
</dbReference>
<dbReference type="PANTHER" id="PTHR43158">
    <property type="entry name" value="SKFA PEPTIDE EXPORT ATP-BINDING PROTEIN SKFE"/>
    <property type="match status" value="1"/>
</dbReference>
<gene>
    <name evidence="4" type="ORF">PN838_07185</name>
</gene>
<dbReference type="PROSITE" id="PS00211">
    <property type="entry name" value="ABC_TRANSPORTER_1"/>
    <property type="match status" value="1"/>
</dbReference>
<dbReference type="InterPro" id="IPR003439">
    <property type="entry name" value="ABC_transporter-like_ATP-bd"/>
</dbReference>
<dbReference type="GO" id="GO:0005524">
    <property type="term" value="F:ATP binding"/>
    <property type="evidence" value="ECO:0007669"/>
    <property type="project" value="UniProtKB-KW"/>
</dbReference>
<comment type="caution">
    <text evidence="4">The sequence shown here is derived from an EMBL/GenBank/DDBJ whole genome shotgun (WGS) entry which is preliminary data.</text>
</comment>
<sequence>MHSPIVDIKNLIHDKLSIAHWQINAGQKACVVGRNGSGKQYLDKMLIDDVTLESFERFVVPSPEQVKVVSFETLQEVYENELKIDETDITDCIDDGTPARDFLPVNQHQNPLVAQFSLSHVMDKGYRLLSTGESRKLLILKALLDHIESPHLQLLICDNPFDSLDLKSVNELSDLLNTLSDYGITVLLCLSNRDDIPAWCEQIAIIDEGKLIDLSGIDEQQIQRQLESLMTDELADVAWPEHLEEPAPYPHDYLVELQNGKVSYQSDIIFSELDFAIKPLQHTLVTGANGCGKSTLLQLVTGDHPQCYNNKLSVLGFARGQGESIWQIKKQMGIVSPEIHRQYRVSCTVLATVVSGFFDSIGVYQQVESKHTDIAKQWLAKIGMLQYSAKLLSDLSFGEQRLVLIVRALVKSPYLLVMDEPTQGLDEVNRHRVLKFLQTLDQQQHSTVLFVSHREDEFIPMFKQHLAM</sequence>
<dbReference type="PANTHER" id="PTHR43158:SF2">
    <property type="entry name" value="SKFA PEPTIDE EXPORT ATP-BINDING PROTEIN SKFE"/>
    <property type="match status" value="1"/>
</dbReference>
<evidence type="ECO:0000256" key="1">
    <source>
        <dbReference type="ARBA" id="ARBA00022741"/>
    </source>
</evidence>
<keyword evidence="5" id="KW-1185">Reference proteome</keyword>
<name>A0ABT5FAM6_9GAMM</name>
<dbReference type="EMBL" id="JAQOMS010000002">
    <property type="protein sequence ID" value="MDC2888582.1"/>
    <property type="molecule type" value="Genomic_DNA"/>
</dbReference>
<evidence type="ECO:0000313" key="5">
    <source>
        <dbReference type="Proteomes" id="UP001528411"/>
    </source>
</evidence>
<keyword evidence="2 4" id="KW-0067">ATP-binding</keyword>
<dbReference type="InterPro" id="IPR003593">
    <property type="entry name" value="AAA+_ATPase"/>
</dbReference>
<evidence type="ECO:0000259" key="3">
    <source>
        <dbReference type="PROSITE" id="PS50893"/>
    </source>
</evidence>
<dbReference type="Pfam" id="PF00005">
    <property type="entry name" value="ABC_tran"/>
    <property type="match status" value="2"/>
</dbReference>
<dbReference type="Proteomes" id="UP001528411">
    <property type="component" value="Unassembled WGS sequence"/>
</dbReference>